<evidence type="ECO:0000313" key="8">
    <source>
        <dbReference type="Proteomes" id="UP000050865"/>
    </source>
</evidence>
<keyword evidence="8" id="KW-1185">Reference proteome</keyword>
<keyword evidence="3" id="KW-0520">NAD</keyword>
<dbReference type="STRING" id="1423730.FC75_GL001462"/>
<dbReference type="Proteomes" id="UP000050865">
    <property type="component" value="Unassembled WGS sequence"/>
</dbReference>
<comment type="caution">
    <text evidence="7">The sequence shown here is derived from an EMBL/GenBank/DDBJ whole genome shotgun (WGS) entry which is preliminary data.</text>
</comment>
<evidence type="ECO:0000256" key="3">
    <source>
        <dbReference type="ARBA" id="ARBA00023027"/>
    </source>
</evidence>
<dbReference type="AlphaFoldDB" id="A0A0R2F3X3"/>
<dbReference type="InterPro" id="IPR058205">
    <property type="entry name" value="D-LDH-like"/>
</dbReference>
<dbReference type="PROSITE" id="PS00670">
    <property type="entry name" value="D_2_HYDROXYACID_DH_2"/>
    <property type="match status" value="1"/>
</dbReference>
<evidence type="ECO:0000259" key="5">
    <source>
        <dbReference type="Pfam" id="PF00389"/>
    </source>
</evidence>
<dbReference type="PROSITE" id="PS00671">
    <property type="entry name" value="D_2_HYDROXYACID_DH_3"/>
    <property type="match status" value="1"/>
</dbReference>
<reference evidence="7 8" key="1">
    <citation type="journal article" date="2015" name="Genome Announc.">
        <title>Expanding the biotechnology potential of lactobacilli through comparative genomics of 213 strains and associated genera.</title>
        <authorList>
            <person name="Sun Z."/>
            <person name="Harris H.M."/>
            <person name="McCann A."/>
            <person name="Guo C."/>
            <person name="Argimon S."/>
            <person name="Zhang W."/>
            <person name="Yang X."/>
            <person name="Jeffery I.B."/>
            <person name="Cooney J.C."/>
            <person name="Kagawa T.F."/>
            <person name="Liu W."/>
            <person name="Song Y."/>
            <person name="Salvetti E."/>
            <person name="Wrobel A."/>
            <person name="Rasinkangas P."/>
            <person name="Parkhill J."/>
            <person name="Rea M.C."/>
            <person name="O'Sullivan O."/>
            <person name="Ritari J."/>
            <person name="Douillard F.P."/>
            <person name="Paul Ross R."/>
            <person name="Yang R."/>
            <person name="Briner A.E."/>
            <person name="Felis G.E."/>
            <person name="de Vos W.M."/>
            <person name="Barrangou R."/>
            <person name="Klaenhammer T.R."/>
            <person name="Caufield P.W."/>
            <person name="Cui Y."/>
            <person name="Zhang H."/>
            <person name="O'Toole P.W."/>
        </authorList>
    </citation>
    <scope>NUCLEOTIDE SEQUENCE [LARGE SCALE GENOMIC DNA]</scope>
    <source>
        <strain evidence="7 8">DSM 22697</strain>
    </source>
</reference>
<proteinExistence type="inferred from homology"/>
<keyword evidence="2 4" id="KW-0560">Oxidoreductase</keyword>
<dbReference type="PANTHER" id="PTHR43026:SF1">
    <property type="entry name" value="2-HYDROXYACID DEHYDROGENASE HOMOLOG 1-RELATED"/>
    <property type="match status" value="1"/>
</dbReference>
<dbReference type="SUPFAM" id="SSF51735">
    <property type="entry name" value="NAD(P)-binding Rossmann-fold domains"/>
    <property type="match status" value="1"/>
</dbReference>
<dbReference type="PATRIC" id="fig|1423730.4.peg.1534"/>
<feature type="domain" description="D-isomer specific 2-hydroxyacid dehydrogenase NAD-binding" evidence="6">
    <location>
        <begin position="112"/>
        <end position="297"/>
    </location>
</feature>
<evidence type="ECO:0000313" key="7">
    <source>
        <dbReference type="EMBL" id="KRN23264.1"/>
    </source>
</evidence>
<dbReference type="Pfam" id="PF00389">
    <property type="entry name" value="2-Hacid_dh"/>
    <property type="match status" value="1"/>
</dbReference>
<dbReference type="Pfam" id="PF02826">
    <property type="entry name" value="2-Hacid_dh_C"/>
    <property type="match status" value="1"/>
</dbReference>
<accession>A0A0R2F3X3</accession>
<dbReference type="SUPFAM" id="SSF52283">
    <property type="entry name" value="Formate/glycerate dehydrogenase catalytic domain-like"/>
    <property type="match status" value="1"/>
</dbReference>
<dbReference type="PROSITE" id="PS00065">
    <property type="entry name" value="D_2_HYDROXYACID_DH_1"/>
    <property type="match status" value="1"/>
</dbReference>
<dbReference type="InterPro" id="IPR006140">
    <property type="entry name" value="D-isomer_DH_NAD-bd"/>
</dbReference>
<dbReference type="InterPro" id="IPR006139">
    <property type="entry name" value="D-isomer_2_OHA_DH_cat_dom"/>
</dbReference>
<dbReference type="InterPro" id="IPR029753">
    <property type="entry name" value="D-isomer_DH_CS"/>
</dbReference>
<dbReference type="GO" id="GO:0051287">
    <property type="term" value="F:NAD binding"/>
    <property type="evidence" value="ECO:0007669"/>
    <property type="project" value="InterPro"/>
</dbReference>
<feature type="domain" description="D-isomer specific 2-hydroxyacid dehydrogenase catalytic" evidence="5">
    <location>
        <begin position="8"/>
        <end position="325"/>
    </location>
</feature>
<dbReference type="InterPro" id="IPR036291">
    <property type="entry name" value="NAD(P)-bd_dom_sf"/>
</dbReference>
<dbReference type="PANTHER" id="PTHR43026">
    <property type="entry name" value="2-HYDROXYACID DEHYDROGENASE HOMOLOG 1-RELATED"/>
    <property type="match status" value="1"/>
</dbReference>
<dbReference type="EMBL" id="AYZJ01000028">
    <property type="protein sequence ID" value="KRN23264.1"/>
    <property type="molecule type" value="Genomic_DNA"/>
</dbReference>
<evidence type="ECO:0000256" key="2">
    <source>
        <dbReference type="ARBA" id="ARBA00023002"/>
    </source>
</evidence>
<evidence type="ECO:0000256" key="4">
    <source>
        <dbReference type="RuleBase" id="RU003719"/>
    </source>
</evidence>
<dbReference type="GO" id="GO:0008720">
    <property type="term" value="F:D-lactate dehydrogenase (NAD+) activity"/>
    <property type="evidence" value="ECO:0007669"/>
    <property type="project" value="TreeGrafter"/>
</dbReference>
<gene>
    <name evidence="7" type="ORF">FC75_GL001462</name>
</gene>
<evidence type="ECO:0000256" key="1">
    <source>
        <dbReference type="ARBA" id="ARBA00005854"/>
    </source>
</evidence>
<comment type="similarity">
    <text evidence="1 4">Belongs to the D-isomer specific 2-hydroxyacid dehydrogenase family.</text>
</comment>
<organism evidence="7 8">
    <name type="scientific">Lacticaseibacillus camelliae DSM 22697 = JCM 13995</name>
    <dbReference type="NCBI Taxonomy" id="1423730"/>
    <lineage>
        <taxon>Bacteria</taxon>
        <taxon>Bacillati</taxon>
        <taxon>Bacillota</taxon>
        <taxon>Bacilli</taxon>
        <taxon>Lactobacillales</taxon>
        <taxon>Lactobacillaceae</taxon>
        <taxon>Lacticaseibacillus</taxon>
    </lineage>
</organism>
<protein>
    <submittedName>
        <fullName evidence="7">D-lactate dehydrogenase</fullName>
    </submittedName>
</protein>
<dbReference type="RefSeq" id="WP_056989345.1">
    <property type="nucleotide sequence ID" value="NZ_AYZJ01000028.1"/>
</dbReference>
<sequence length="338" mass="36913">MKITAFGVRPDERQHLERWARQHGDDLVQTSALLTPDTVAKAAGSAGISCFQTVPYEAAVFKTMRKLGINALALRNTGVDNVDFGAAQHYCIHVTNVPAYSPNAIAEFALTDMLYLLRQTGLVQRDLHQNHYQTATTHIGRELRHTKVGVIGTGRIGRTLIAILNGIGAKVLAFDPHPPSDPHLIFEPVTFQQLLHESDIVTLHIPGTPENTHLIDEAAIATMKPGALLINTGRPNLIDTSAMLAALRTGQLGGVGIDTFEHETEDLLALAEHGRFTDPQWQALLAMPNVILSPHIAYYTETAVRNMCDTAMQALHDLAEQQTSDCEVYPAAGMRKAQ</sequence>
<name>A0A0R2F3X3_9LACO</name>
<dbReference type="InterPro" id="IPR029752">
    <property type="entry name" value="D-isomer_DH_CS1"/>
</dbReference>
<evidence type="ECO:0000259" key="6">
    <source>
        <dbReference type="Pfam" id="PF02826"/>
    </source>
</evidence>
<dbReference type="Gene3D" id="3.40.50.720">
    <property type="entry name" value="NAD(P)-binding Rossmann-like Domain"/>
    <property type="match status" value="2"/>
</dbReference>